<keyword evidence="3 8" id="KW-0349">Heme</keyword>
<feature type="binding site" description="axial binding residue" evidence="8">
    <location>
        <position position="473"/>
    </location>
    <ligand>
        <name>heme</name>
        <dbReference type="ChEBI" id="CHEBI:30413"/>
    </ligand>
    <ligandPart>
        <name>Fe</name>
        <dbReference type="ChEBI" id="CHEBI:18248"/>
    </ligandPart>
</feature>
<proteinExistence type="inferred from homology"/>
<dbReference type="Gene3D" id="1.10.630.10">
    <property type="entry name" value="Cytochrome P450"/>
    <property type="match status" value="1"/>
</dbReference>
<keyword evidence="5 9" id="KW-0560">Oxidoreductase</keyword>
<dbReference type="EMBL" id="KK115774">
    <property type="protein sequence ID" value="KFM65992.1"/>
    <property type="molecule type" value="Genomic_DNA"/>
</dbReference>
<dbReference type="PRINTS" id="PR00463">
    <property type="entry name" value="EP450I"/>
</dbReference>
<evidence type="ECO:0000256" key="8">
    <source>
        <dbReference type="PIRSR" id="PIRSR602401-1"/>
    </source>
</evidence>
<dbReference type="PROSITE" id="PS00086">
    <property type="entry name" value="CYTOCHROME_P450"/>
    <property type="match status" value="1"/>
</dbReference>
<evidence type="ECO:0000256" key="9">
    <source>
        <dbReference type="RuleBase" id="RU000461"/>
    </source>
</evidence>
<comment type="similarity">
    <text evidence="2 9">Belongs to the cytochrome P450 family.</text>
</comment>
<organism evidence="10 11">
    <name type="scientific">Stegodyphus mimosarum</name>
    <name type="common">African social velvet spider</name>
    <dbReference type="NCBI Taxonomy" id="407821"/>
    <lineage>
        <taxon>Eukaryota</taxon>
        <taxon>Metazoa</taxon>
        <taxon>Ecdysozoa</taxon>
        <taxon>Arthropoda</taxon>
        <taxon>Chelicerata</taxon>
        <taxon>Arachnida</taxon>
        <taxon>Araneae</taxon>
        <taxon>Araneomorphae</taxon>
        <taxon>Entelegynae</taxon>
        <taxon>Eresoidea</taxon>
        <taxon>Eresidae</taxon>
        <taxon>Stegodyphus</taxon>
    </lineage>
</organism>
<dbReference type="PANTHER" id="PTHR24279">
    <property type="entry name" value="CYTOCHROME P450"/>
    <property type="match status" value="1"/>
</dbReference>
<dbReference type="GO" id="GO:0004497">
    <property type="term" value="F:monooxygenase activity"/>
    <property type="evidence" value="ECO:0007669"/>
    <property type="project" value="UniProtKB-KW"/>
</dbReference>
<dbReference type="STRING" id="407821.A0A087TLK3"/>
<dbReference type="CDD" id="cd11054">
    <property type="entry name" value="CYP24A1-like"/>
    <property type="match status" value="1"/>
</dbReference>
<keyword evidence="7 9" id="KW-0503">Monooxygenase</keyword>
<dbReference type="OMA" id="WRIFNAP"/>
<dbReference type="GO" id="GO:0020037">
    <property type="term" value="F:heme binding"/>
    <property type="evidence" value="ECO:0007669"/>
    <property type="project" value="InterPro"/>
</dbReference>
<evidence type="ECO:0000256" key="1">
    <source>
        <dbReference type="ARBA" id="ARBA00001971"/>
    </source>
</evidence>
<dbReference type="FunFam" id="1.10.630.10:FF:000006">
    <property type="entry name" value="Cytochrome P450 302a1, mitochondrial"/>
    <property type="match status" value="1"/>
</dbReference>
<feature type="non-terminal residue" evidence="10">
    <location>
        <position position="525"/>
    </location>
</feature>
<reference evidence="10 11" key="1">
    <citation type="submission" date="2013-11" db="EMBL/GenBank/DDBJ databases">
        <title>Genome sequencing of Stegodyphus mimosarum.</title>
        <authorList>
            <person name="Bechsgaard J."/>
        </authorList>
    </citation>
    <scope>NUCLEOTIDE SEQUENCE [LARGE SCALE GENOMIC DNA]</scope>
</reference>
<dbReference type="GO" id="GO:0005506">
    <property type="term" value="F:iron ion binding"/>
    <property type="evidence" value="ECO:0007669"/>
    <property type="project" value="InterPro"/>
</dbReference>
<evidence type="ECO:0000256" key="3">
    <source>
        <dbReference type="ARBA" id="ARBA00022617"/>
    </source>
</evidence>
<dbReference type="Proteomes" id="UP000054359">
    <property type="component" value="Unassembled WGS sequence"/>
</dbReference>
<comment type="cofactor">
    <cofactor evidence="1 8">
        <name>heme</name>
        <dbReference type="ChEBI" id="CHEBI:30413"/>
    </cofactor>
</comment>
<evidence type="ECO:0000313" key="11">
    <source>
        <dbReference type="Proteomes" id="UP000054359"/>
    </source>
</evidence>
<evidence type="ECO:0000313" key="10">
    <source>
        <dbReference type="EMBL" id="KFM65992.1"/>
    </source>
</evidence>
<dbReference type="Pfam" id="PF00067">
    <property type="entry name" value="p450"/>
    <property type="match status" value="1"/>
</dbReference>
<evidence type="ECO:0000256" key="4">
    <source>
        <dbReference type="ARBA" id="ARBA00022723"/>
    </source>
</evidence>
<dbReference type="SUPFAM" id="SSF48264">
    <property type="entry name" value="Cytochrome P450"/>
    <property type="match status" value="1"/>
</dbReference>
<dbReference type="PANTHER" id="PTHR24279:SF120">
    <property type="entry name" value="CYTOCHROME P450"/>
    <property type="match status" value="1"/>
</dbReference>
<dbReference type="InterPro" id="IPR001128">
    <property type="entry name" value="Cyt_P450"/>
</dbReference>
<evidence type="ECO:0000256" key="6">
    <source>
        <dbReference type="ARBA" id="ARBA00023004"/>
    </source>
</evidence>
<keyword evidence="11" id="KW-1185">Reference proteome</keyword>
<dbReference type="InterPro" id="IPR050479">
    <property type="entry name" value="CYP11_CYP27_families"/>
</dbReference>
<protein>
    <submittedName>
        <fullName evidence="10">Putative cytochrome P450 49a1</fullName>
    </submittedName>
</protein>
<accession>A0A087TLK3</accession>
<evidence type="ECO:0000256" key="7">
    <source>
        <dbReference type="ARBA" id="ARBA00023033"/>
    </source>
</evidence>
<keyword evidence="6 8" id="KW-0408">Iron</keyword>
<keyword evidence="4 8" id="KW-0479">Metal-binding</keyword>
<dbReference type="PRINTS" id="PR00385">
    <property type="entry name" value="P450"/>
</dbReference>
<sequence length="525" mass="60836">MNISKNILLRSSRSDSVELLAFFKSCIRKQSTYVFDPVSPEALNNARPFEEIPGPKALPLIGNLHRYLPITGEYSKEKWHETQRKKFKEFGPIIREVIVPGYNMLHLYDPKDMEIVSRNEGRYPRRDFFLGMRALREENPHLCSTVGVAAGNGEDWYRIRSRSQKAMMRPQIMKTYLPQMNLIADDLIRRIRLLRQPNHQVPKFMDELFKWALESVTYILFKQRMGCLADDISPDSQAKKYIQYVNDFFRLSAKVELSSVPIWRVLPSLSPSFQQLKKVHDFFFESALQYVNARMGERQKLNEDDNELPLIELLLKYCSPRDASVMAVDAMAAGIDTTSLSVAYVLRNLAANPDCQKRLQDEVDRVLPDGKPLTVQAMEQMPYLRACVKESMRLSPTVQGTSRTLDKDIVLSGYRVPANTLITLNYYVSSVQESNFPNAKKYIPERWLRTESGAPTTPDSFAFQPFGFGPRMCIGRRIADLEMLTLLTKVMQNFWIENRSQELDINFQLVLMIKSPLRYEFHERR</sequence>
<evidence type="ECO:0000256" key="2">
    <source>
        <dbReference type="ARBA" id="ARBA00010617"/>
    </source>
</evidence>
<dbReference type="InterPro" id="IPR002401">
    <property type="entry name" value="Cyt_P450_E_grp-I"/>
</dbReference>
<evidence type="ECO:0000256" key="5">
    <source>
        <dbReference type="ARBA" id="ARBA00023002"/>
    </source>
</evidence>
<dbReference type="AlphaFoldDB" id="A0A087TLK3"/>
<dbReference type="GO" id="GO:0016705">
    <property type="term" value="F:oxidoreductase activity, acting on paired donors, with incorporation or reduction of molecular oxygen"/>
    <property type="evidence" value="ECO:0007669"/>
    <property type="project" value="InterPro"/>
</dbReference>
<name>A0A087TLK3_STEMI</name>
<dbReference type="InterPro" id="IPR017972">
    <property type="entry name" value="Cyt_P450_CS"/>
</dbReference>
<dbReference type="OrthoDB" id="3945418at2759"/>
<gene>
    <name evidence="10" type="ORF">X975_01074</name>
</gene>
<dbReference type="InterPro" id="IPR036396">
    <property type="entry name" value="Cyt_P450_sf"/>
</dbReference>